<sequence>MGRSNSYCHRFVNKVLSSIQLVEDVSYGRNINSSERNATKALSEVLVVQEIDMLGKIVGALSKFLSKEAKGLWAVRSKNVRIQGIPVRTSQNWGKLERRLLTKGMYQQMQ</sequence>
<keyword evidence="2" id="KW-1185">Reference proteome</keyword>
<proteinExistence type="predicted"/>
<dbReference type="Proteomes" id="UP000593579">
    <property type="component" value="Unassembled WGS sequence"/>
</dbReference>
<comment type="caution">
    <text evidence="1">The sequence shown here is derived from an EMBL/GenBank/DDBJ whole genome shotgun (WGS) entry which is preliminary data.</text>
</comment>
<feature type="non-terminal residue" evidence="1">
    <location>
        <position position="110"/>
    </location>
</feature>
<organism evidence="1 2">
    <name type="scientific">Gossypium gossypioides</name>
    <name type="common">Mexican cotton</name>
    <name type="synonym">Selera gossypioides</name>
    <dbReference type="NCBI Taxonomy" id="34282"/>
    <lineage>
        <taxon>Eukaryota</taxon>
        <taxon>Viridiplantae</taxon>
        <taxon>Streptophyta</taxon>
        <taxon>Embryophyta</taxon>
        <taxon>Tracheophyta</taxon>
        <taxon>Spermatophyta</taxon>
        <taxon>Magnoliopsida</taxon>
        <taxon>eudicotyledons</taxon>
        <taxon>Gunneridae</taxon>
        <taxon>Pentapetalae</taxon>
        <taxon>rosids</taxon>
        <taxon>malvids</taxon>
        <taxon>Malvales</taxon>
        <taxon>Malvaceae</taxon>
        <taxon>Malvoideae</taxon>
        <taxon>Gossypium</taxon>
    </lineage>
</organism>
<protein>
    <submittedName>
        <fullName evidence="1">Uncharacterized protein</fullName>
    </submittedName>
</protein>
<accession>A0A7J9D351</accession>
<gene>
    <name evidence="1" type="ORF">Gogos_020534</name>
</gene>
<evidence type="ECO:0000313" key="1">
    <source>
        <dbReference type="EMBL" id="MBA0754974.1"/>
    </source>
</evidence>
<dbReference type="EMBL" id="JABEZY010266351">
    <property type="protein sequence ID" value="MBA0754974.1"/>
    <property type="molecule type" value="Genomic_DNA"/>
</dbReference>
<name>A0A7J9D351_GOSGO</name>
<reference evidence="1 2" key="1">
    <citation type="journal article" date="2019" name="Genome Biol. Evol.">
        <title>Insights into the evolution of the New World diploid cottons (Gossypium, subgenus Houzingenia) based on genome sequencing.</title>
        <authorList>
            <person name="Grover C.E."/>
            <person name="Arick M.A. 2nd"/>
            <person name="Thrash A."/>
            <person name="Conover J.L."/>
            <person name="Sanders W.S."/>
            <person name="Peterson D.G."/>
            <person name="Frelichowski J.E."/>
            <person name="Scheffler J.A."/>
            <person name="Scheffler B.E."/>
            <person name="Wendel J.F."/>
        </authorList>
    </citation>
    <scope>NUCLEOTIDE SEQUENCE [LARGE SCALE GENOMIC DNA]</scope>
    <source>
        <strain evidence="1">5</strain>
        <tissue evidence="1">Leaf</tissue>
    </source>
</reference>
<dbReference type="OrthoDB" id="10419297at2759"/>
<evidence type="ECO:0000313" key="2">
    <source>
        <dbReference type="Proteomes" id="UP000593579"/>
    </source>
</evidence>
<dbReference type="AlphaFoldDB" id="A0A7J9D351"/>